<evidence type="ECO:0000259" key="1">
    <source>
        <dbReference type="SMART" id="SM00901"/>
    </source>
</evidence>
<accession>A0ABP8QHD2</accession>
<name>A0ABP8QHD2_9GAMM</name>
<gene>
    <name evidence="2" type="ORF">GCM10023095_28800</name>
</gene>
<dbReference type="InterPro" id="IPR014966">
    <property type="entry name" value="FRG-dom"/>
</dbReference>
<comment type="caution">
    <text evidence="2">The sequence shown here is derived from an EMBL/GenBank/DDBJ whole genome shotgun (WGS) entry which is preliminary data.</text>
</comment>
<dbReference type="SMART" id="SM00901">
    <property type="entry name" value="FRG"/>
    <property type="match status" value="1"/>
</dbReference>
<evidence type="ECO:0000313" key="2">
    <source>
        <dbReference type="EMBL" id="GAA4503086.1"/>
    </source>
</evidence>
<sequence>MEYNNQKIESVTQYIDLIEKVKKQCEDKGNKAELLFRGQRQDKDLLPKIARLDLNGTLRNVEKLMLDEFRRACLPLAEFEPKNNWDLLALAQHHGLPTRLLDWSFSALVALWFSIQKEPAKDKHGKQEHGVVWILCAEMKDFRDTTKDDDPLENKSTKVFRSRVISKRISAQAGAFTVHRILDNGKIVKFETHHEFKNKLIKLVIPPSAFHSIRKSLSLLGINHAQIFPDIDGLCQHLERRFSKLEDEK</sequence>
<proteinExistence type="predicted"/>
<organism evidence="2 3">
    <name type="scientific">Pseudaeromonas paramecii</name>
    <dbReference type="NCBI Taxonomy" id="2138166"/>
    <lineage>
        <taxon>Bacteria</taxon>
        <taxon>Pseudomonadati</taxon>
        <taxon>Pseudomonadota</taxon>
        <taxon>Gammaproteobacteria</taxon>
        <taxon>Aeromonadales</taxon>
        <taxon>Aeromonadaceae</taxon>
        <taxon>Pseudaeromonas</taxon>
    </lineage>
</organism>
<protein>
    <submittedName>
        <fullName evidence="2">FRG domain-containing protein</fullName>
    </submittedName>
</protein>
<dbReference type="Pfam" id="PF08867">
    <property type="entry name" value="FRG"/>
    <property type="match status" value="1"/>
</dbReference>
<keyword evidence="3" id="KW-1185">Reference proteome</keyword>
<reference evidence="3" key="1">
    <citation type="journal article" date="2019" name="Int. J. Syst. Evol. Microbiol.">
        <title>The Global Catalogue of Microorganisms (GCM) 10K type strain sequencing project: providing services to taxonomists for standard genome sequencing and annotation.</title>
        <authorList>
            <consortium name="The Broad Institute Genomics Platform"/>
            <consortium name="The Broad Institute Genome Sequencing Center for Infectious Disease"/>
            <person name="Wu L."/>
            <person name="Ma J."/>
        </authorList>
    </citation>
    <scope>NUCLEOTIDE SEQUENCE [LARGE SCALE GENOMIC DNA]</scope>
    <source>
        <strain evidence="3">JCM 32226</strain>
    </source>
</reference>
<evidence type="ECO:0000313" key="3">
    <source>
        <dbReference type="Proteomes" id="UP001501321"/>
    </source>
</evidence>
<feature type="domain" description="FRG" evidence="1">
    <location>
        <begin position="30"/>
        <end position="133"/>
    </location>
</feature>
<dbReference type="RefSeq" id="WP_345014378.1">
    <property type="nucleotide sequence ID" value="NZ_BAABFC010000023.1"/>
</dbReference>
<dbReference type="Proteomes" id="UP001501321">
    <property type="component" value="Unassembled WGS sequence"/>
</dbReference>
<dbReference type="EMBL" id="BAABFC010000023">
    <property type="protein sequence ID" value="GAA4503086.1"/>
    <property type="molecule type" value="Genomic_DNA"/>
</dbReference>